<dbReference type="EMBL" id="JAAMPC010000006">
    <property type="protein sequence ID" value="KAG2306387.1"/>
    <property type="molecule type" value="Genomic_DNA"/>
</dbReference>
<keyword evidence="3" id="KW-1185">Reference proteome</keyword>
<dbReference type="Pfam" id="PF07734">
    <property type="entry name" value="FBA_1"/>
    <property type="match status" value="1"/>
</dbReference>
<reference evidence="2 3" key="1">
    <citation type="submission" date="2020-02" db="EMBL/GenBank/DDBJ databases">
        <authorList>
            <person name="Ma Q."/>
            <person name="Huang Y."/>
            <person name="Song X."/>
            <person name="Pei D."/>
        </authorList>
    </citation>
    <scope>NUCLEOTIDE SEQUENCE [LARGE SCALE GENOMIC DNA]</scope>
    <source>
        <strain evidence="2">Sxm20200214</strain>
        <tissue evidence="2">Leaf</tissue>
    </source>
</reference>
<protein>
    <recommendedName>
        <fullName evidence="1">F-box associated beta-propeller type 1 domain-containing protein</fullName>
    </recommendedName>
</protein>
<evidence type="ECO:0000313" key="2">
    <source>
        <dbReference type="EMBL" id="KAG2306387.1"/>
    </source>
</evidence>
<proteinExistence type="predicted"/>
<dbReference type="AlphaFoldDB" id="A0A8X7SI08"/>
<comment type="caution">
    <text evidence="2">The sequence shown here is derived from an EMBL/GenBank/DDBJ whole genome shotgun (WGS) entry which is preliminary data.</text>
</comment>
<dbReference type="InterPro" id="IPR006527">
    <property type="entry name" value="F-box-assoc_dom_typ1"/>
</dbReference>
<feature type="domain" description="F-box associated beta-propeller type 1" evidence="1">
    <location>
        <begin position="1"/>
        <end position="107"/>
    </location>
</feature>
<gene>
    <name evidence="2" type="ORF">Bca52824_026135</name>
</gene>
<dbReference type="Proteomes" id="UP000886595">
    <property type="component" value="Unassembled WGS sequence"/>
</dbReference>
<evidence type="ECO:0000313" key="3">
    <source>
        <dbReference type="Proteomes" id="UP000886595"/>
    </source>
</evidence>
<accession>A0A8X7SI08</accession>
<name>A0A8X7SI08_BRACI</name>
<evidence type="ECO:0000259" key="1">
    <source>
        <dbReference type="Pfam" id="PF07734"/>
    </source>
</evidence>
<organism evidence="2 3">
    <name type="scientific">Brassica carinata</name>
    <name type="common">Ethiopian mustard</name>
    <name type="synonym">Abyssinian cabbage</name>
    <dbReference type="NCBI Taxonomy" id="52824"/>
    <lineage>
        <taxon>Eukaryota</taxon>
        <taxon>Viridiplantae</taxon>
        <taxon>Streptophyta</taxon>
        <taxon>Embryophyta</taxon>
        <taxon>Tracheophyta</taxon>
        <taxon>Spermatophyta</taxon>
        <taxon>Magnoliopsida</taxon>
        <taxon>eudicotyledons</taxon>
        <taxon>Gunneridae</taxon>
        <taxon>Pentapetalae</taxon>
        <taxon>rosids</taxon>
        <taxon>malvids</taxon>
        <taxon>Brassicales</taxon>
        <taxon>Brassicaceae</taxon>
        <taxon>Brassiceae</taxon>
        <taxon>Brassica</taxon>
    </lineage>
</organism>
<dbReference type="OrthoDB" id="1101101at2759"/>
<sequence length="107" mass="12522">MLKQQGRILEIEVWVTDKMELHAVSWSKLFKVETLQLLYYGCMFESFLIDEEKKTVVVFDIHNRWCAKSTYIIDGESGDVRAVVRIESFYSELYNLVGCYVPTSVQI</sequence>